<comment type="caution">
    <text evidence="1">The sequence shown here is derived from an EMBL/GenBank/DDBJ whole genome shotgun (WGS) entry which is preliminary data.</text>
</comment>
<dbReference type="RefSeq" id="WP_380008016.1">
    <property type="nucleotide sequence ID" value="NZ_JBHLYR010000027.1"/>
</dbReference>
<protein>
    <submittedName>
        <fullName evidence="1">Uncharacterized protein</fullName>
    </submittedName>
</protein>
<name>A0ABV6AWT8_9DEIO</name>
<proteinExistence type="predicted"/>
<sequence>MTQIILTTLGMGKYKPACYQWGERPPIQTPLFSAALKGWLPEFTVKALTTPEAALSNGALLKDLIPDAVLVPISKGASDAEN</sequence>
<evidence type="ECO:0000313" key="1">
    <source>
        <dbReference type="EMBL" id="MFB9991969.1"/>
    </source>
</evidence>
<organism evidence="1 2">
    <name type="scientific">Deinococcus oregonensis</name>
    <dbReference type="NCBI Taxonomy" id="1805970"/>
    <lineage>
        <taxon>Bacteria</taxon>
        <taxon>Thermotogati</taxon>
        <taxon>Deinococcota</taxon>
        <taxon>Deinococci</taxon>
        <taxon>Deinococcales</taxon>
        <taxon>Deinococcaceae</taxon>
        <taxon>Deinococcus</taxon>
    </lineage>
</organism>
<gene>
    <name evidence="1" type="ORF">ACFFLM_08355</name>
</gene>
<dbReference type="EMBL" id="JBHLYR010000027">
    <property type="protein sequence ID" value="MFB9991969.1"/>
    <property type="molecule type" value="Genomic_DNA"/>
</dbReference>
<dbReference type="Proteomes" id="UP001589733">
    <property type="component" value="Unassembled WGS sequence"/>
</dbReference>
<accession>A0ABV6AWT8</accession>
<reference evidence="1 2" key="1">
    <citation type="submission" date="2024-09" db="EMBL/GenBank/DDBJ databases">
        <authorList>
            <person name="Sun Q."/>
            <person name="Mori K."/>
        </authorList>
    </citation>
    <scope>NUCLEOTIDE SEQUENCE [LARGE SCALE GENOMIC DNA]</scope>
    <source>
        <strain evidence="1 2">JCM 13503</strain>
    </source>
</reference>
<evidence type="ECO:0000313" key="2">
    <source>
        <dbReference type="Proteomes" id="UP001589733"/>
    </source>
</evidence>
<keyword evidence="2" id="KW-1185">Reference proteome</keyword>